<protein>
    <recommendedName>
        <fullName evidence="2">Reverse transcriptase domain-containing protein</fullName>
    </recommendedName>
</protein>
<sequence length="131" mass="14802">MRVTWEGVDIENTEYSKYLGITLERIFKHHCGNVRQKTHARNNLIRKLTGTSWGGDTSTVRTSALALCYLTAEYAAPVWARSCHTKKVDIALNETCRIILRSLKPTTVEEIQALSEIAPPDIRRDVASETE</sequence>
<name>A0A2S2QGY2_9HEMI</name>
<dbReference type="InterPro" id="IPR052560">
    <property type="entry name" value="RdDP_mobile_element"/>
</dbReference>
<accession>A0A2S2QGY2</accession>
<dbReference type="EMBL" id="GGMS01007229">
    <property type="protein sequence ID" value="MBY76432.1"/>
    <property type="molecule type" value="Transcribed_RNA"/>
</dbReference>
<reference evidence="1" key="1">
    <citation type="submission" date="2018-04" db="EMBL/GenBank/DDBJ databases">
        <title>Transcriptome assembly of Sipha flava.</title>
        <authorList>
            <person name="Scully E.D."/>
            <person name="Geib S.M."/>
            <person name="Palmer N.A."/>
            <person name="Koch K."/>
            <person name="Bradshaw J."/>
            <person name="Heng-Moss T."/>
            <person name="Sarath G."/>
        </authorList>
    </citation>
    <scope>NUCLEOTIDE SEQUENCE</scope>
</reference>
<organism evidence="1">
    <name type="scientific">Sipha flava</name>
    <name type="common">yellow sugarcane aphid</name>
    <dbReference type="NCBI Taxonomy" id="143950"/>
    <lineage>
        <taxon>Eukaryota</taxon>
        <taxon>Metazoa</taxon>
        <taxon>Ecdysozoa</taxon>
        <taxon>Arthropoda</taxon>
        <taxon>Hexapoda</taxon>
        <taxon>Insecta</taxon>
        <taxon>Pterygota</taxon>
        <taxon>Neoptera</taxon>
        <taxon>Paraneoptera</taxon>
        <taxon>Hemiptera</taxon>
        <taxon>Sternorrhyncha</taxon>
        <taxon>Aphidomorpha</taxon>
        <taxon>Aphidoidea</taxon>
        <taxon>Aphididae</taxon>
        <taxon>Sipha</taxon>
    </lineage>
</organism>
<dbReference type="PANTHER" id="PTHR36688">
    <property type="entry name" value="ENDO/EXONUCLEASE/PHOSPHATASE DOMAIN-CONTAINING PROTEIN"/>
    <property type="match status" value="1"/>
</dbReference>
<evidence type="ECO:0000313" key="1">
    <source>
        <dbReference type="EMBL" id="MBY76432.1"/>
    </source>
</evidence>
<proteinExistence type="predicted"/>
<gene>
    <name evidence="1" type="ORF">g.75509</name>
</gene>
<evidence type="ECO:0008006" key="2">
    <source>
        <dbReference type="Google" id="ProtNLM"/>
    </source>
</evidence>
<dbReference type="OrthoDB" id="6602578at2759"/>
<dbReference type="PANTHER" id="PTHR36688:SF1">
    <property type="entry name" value="ENDONUCLEASE_EXONUCLEASE_PHOSPHATASE DOMAIN-CONTAINING PROTEIN"/>
    <property type="match status" value="1"/>
</dbReference>
<dbReference type="AlphaFoldDB" id="A0A2S2QGY2"/>